<dbReference type="EMBL" id="CP027860">
    <property type="protein sequence ID" value="AVP99174.1"/>
    <property type="molecule type" value="Genomic_DNA"/>
</dbReference>
<protein>
    <recommendedName>
        <fullName evidence="4">Cytochrome D1</fullName>
    </recommendedName>
</protein>
<reference evidence="2 3" key="1">
    <citation type="submission" date="2018-03" db="EMBL/GenBank/DDBJ databases">
        <title>Ahniella affigens gen. nov., sp. nov., a gammaproteobacterium isolated from sandy soil near a stream.</title>
        <authorList>
            <person name="Ko Y."/>
            <person name="Kim J.-H."/>
        </authorList>
    </citation>
    <scope>NUCLEOTIDE SEQUENCE [LARGE SCALE GENOMIC DNA]</scope>
    <source>
        <strain evidence="2 3">D13</strain>
    </source>
</reference>
<keyword evidence="3" id="KW-1185">Reference proteome</keyword>
<reference evidence="2 3" key="2">
    <citation type="submission" date="2018-03" db="EMBL/GenBank/DDBJ databases">
        <authorList>
            <person name="Keele B.F."/>
        </authorList>
    </citation>
    <scope>NUCLEOTIDE SEQUENCE [LARGE SCALE GENOMIC DNA]</scope>
    <source>
        <strain evidence="2 3">D13</strain>
    </source>
</reference>
<dbReference type="SUPFAM" id="SSF51004">
    <property type="entry name" value="C-terminal (heme d1) domain of cytochrome cd1-nitrite reductase"/>
    <property type="match status" value="1"/>
</dbReference>
<evidence type="ECO:0008006" key="4">
    <source>
        <dbReference type="Google" id="ProtNLM"/>
    </source>
</evidence>
<feature type="signal peptide" evidence="1">
    <location>
        <begin position="1"/>
        <end position="31"/>
    </location>
</feature>
<sequence length="645" mass="68329">MVRPWVPDRLRWVIQTALLALAGSAVTGLVAADSADVSTERDGVAVALTIEPASSSDGTLIEHATARVRFSITDTTSGKPVTGLHPAAWLSRRTQHPGQIGPRTTAEKIQELLGGSIFSRADVDLNTFRVLTLNDDATISVVDPLFGFGGTKLLALVALPGVGSDWVLGPDGRQLYVTSPEAGKLSVADTSTWSVSATVSPCAHPGRLALQPDGHYLWVGCADAKADPEAGASGVVVVNAEQPNVSTRIATGRGEHDLAFAHDSRWAFVSNATDGTLSVIDVHTLTPRATLKLDGHPTRLAYSALSDSVYAVDAVSGTLTAVDARSHEIVARIDAEVGIAQLRFAPGDRYGVMTVPGKNLVLILDAVVNRIVQRAHIDDRPEQIAFSGDMAFVRRQGTASVGMIPLKEVGRDGQPLPVAEFTGGDSPFGRRSALADSMIAAPGESAVIVANPKDKAVYFYMQGMAAPMGTFGNYDREPRAVLVLDRSLREVAPGAYETSTVLPPADDYDVLFFLSAPRIVHAFQTRIAADPVRPATPHNASVQLVALTRPQLVAGQPAQLRFRLSGIAAQTTAPVAPADLFVRAILAPGTWHQQKAAKPLDDGTIAFEFTPPRAGLYYFHATSASLDQTLSSAPCLVLHITEPTQ</sequence>
<accession>A0A2P1PWM0</accession>
<dbReference type="InterPro" id="IPR015943">
    <property type="entry name" value="WD40/YVTN_repeat-like_dom_sf"/>
</dbReference>
<dbReference type="PANTHER" id="PTHR47197">
    <property type="entry name" value="PROTEIN NIRF"/>
    <property type="match status" value="1"/>
</dbReference>
<dbReference type="PANTHER" id="PTHR47197:SF3">
    <property type="entry name" value="DIHYDRO-HEME D1 DEHYDROGENASE"/>
    <property type="match status" value="1"/>
</dbReference>
<gene>
    <name evidence="2" type="ORF">C7S18_19265</name>
</gene>
<dbReference type="KEGG" id="xba:C7S18_19265"/>
<name>A0A2P1PWM0_9GAMM</name>
<dbReference type="RefSeq" id="WP_106893094.1">
    <property type="nucleotide sequence ID" value="NZ_CP027860.1"/>
</dbReference>
<evidence type="ECO:0000313" key="2">
    <source>
        <dbReference type="EMBL" id="AVP99174.1"/>
    </source>
</evidence>
<organism evidence="2 3">
    <name type="scientific">Ahniella affigens</name>
    <dbReference type="NCBI Taxonomy" id="2021234"/>
    <lineage>
        <taxon>Bacteria</taxon>
        <taxon>Pseudomonadati</taxon>
        <taxon>Pseudomonadota</taxon>
        <taxon>Gammaproteobacteria</taxon>
        <taxon>Lysobacterales</taxon>
        <taxon>Rhodanobacteraceae</taxon>
        <taxon>Ahniella</taxon>
    </lineage>
</organism>
<dbReference type="InterPro" id="IPR011048">
    <property type="entry name" value="Haem_d1_sf"/>
</dbReference>
<dbReference type="InterPro" id="IPR051200">
    <property type="entry name" value="Host-pathogen_enzymatic-act"/>
</dbReference>
<proteinExistence type="predicted"/>
<dbReference type="Gene3D" id="2.130.10.10">
    <property type="entry name" value="YVTN repeat-like/Quinoprotein amine dehydrogenase"/>
    <property type="match status" value="1"/>
</dbReference>
<dbReference type="Proteomes" id="UP000241074">
    <property type="component" value="Chromosome"/>
</dbReference>
<keyword evidence="1" id="KW-0732">Signal</keyword>
<dbReference type="OrthoDB" id="5943at2"/>
<evidence type="ECO:0000313" key="3">
    <source>
        <dbReference type="Proteomes" id="UP000241074"/>
    </source>
</evidence>
<dbReference type="AlphaFoldDB" id="A0A2P1PWM0"/>
<feature type="chain" id="PRO_5015142725" description="Cytochrome D1" evidence="1">
    <location>
        <begin position="32"/>
        <end position="645"/>
    </location>
</feature>
<evidence type="ECO:0000256" key="1">
    <source>
        <dbReference type="SAM" id="SignalP"/>
    </source>
</evidence>